<dbReference type="Gene3D" id="1.10.287.570">
    <property type="entry name" value="Helical hairpin bin"/>
    <property type="match status" value="1"/>
</dbReference>
<feature type="domain" description="Bicarbonate transporter-like transmembrane" evidence="7">
    <location>
        <begin position="456"/>
        <end position="598"/>
    </location>
</feature>
<feature type="transmembrane region" description="Helical" evidence="6">
    <location>
        <begin position="549"/>
        <end position="576"/>
    </location>
</feature>
<feature type="transmembrane region" description="Helical" evidence="6">
    <location>
        <begin position="74"/>
        <end position="99"/>
    </location>
</feature>
<evidence type="ECO:0000256" key="5">
    <source>
        <dbReference type="ARBA" id="ARBA00023136"/>
    </source>
</evidence>
<comment type="subcellular location">
    <subcellularLocation>
        <location evidence="1">Membrane</location>
        <topology evidence="1">Multi-pass membrane protein</topology>
    </subcellularLocation>
</comment>
<evidence type="ECO:0000256" key="1">
    <source>
        <dbReference type="ARBA" id="ARBA00004141"/>
    </source>
</evidence>
<protein>
    <recommendedName>
        <fullName evidence="7">Bicarbonate transporter-like transmembrane domain-containing protein</fullName>
    </recommendedName>
</protein>
<dbReference type="EnsemblPlants" id="AUR62041839-RA">
    <property type="protein sequence ID" value="AUR62041839-RA:cds"/>
    <property type="gene ID" value="AUR62041839"/>
</dbReference>
<dbReference type="GO" id="GO:0050801">
    <property type="term" value="P:monoatomic ion homeostasis"/>
    <property type="evidence" value="ECO:0007669"/>
    <property type="project" value="TreeGrafter"/>
</dbReference>
<evidence type="ECO:0000313" key="9">
    <source>
        <dbReference type="Proteomes" id="UP000596660"/>
    </source>
</evidence>
<keyword evidence="9" id="KW-1185">Reference proteome</keyword>
<evidence type="ECO:0000259" key="7">
    <source>
        <dbReference type="Pfam" id="PF00955"/>
    </source>
</evidence>
<evidence type="ECO:0000256" key="2">
    <source>
        <dbReference type="ARBA" id="ARBA00006262"/>
    </source>
</evidence>
<evidence type="ECO:0000256" key="4">
    <source>
        <dbReference type="ARBA" id="ARBA00022989"/>
    </source>
</evidence>
<evidence type="ECO:0000313" key="8">
    <source>
        <dbReference type="EnsemblPlants" id="AUR62041839-RA:cds"/>
    </source>
</evidence>
<reference evidence="8" key="2">
    <citation type="submission" date="2021-03" db="UniProtKB">
        <authorList>
            <consortium name="EnsemblPlants"/>
        </authorList>
    </citation>
    <scope>IDENTIFICATION</scope>
</reference>
<evidence type="ECO:0000256" key="6">
    <source>
        <dbReference type="SAM" id="Phobius"/>
    </source>
</evidence>
<dbReference type="OMA" id="LMHSERE"/>
<feature type="transmembrane region" description="Helical" evidence="6">
    <location>
        <begin position="329"/>
        <end position="349"/>
    </location>
</feature>
<dbReference type="AlphaFoldDB" id="A0A803N7T5"/>
<feature type="transmembrane region" description="Helical" evidence="6">
    <location>
        <begin position="34"/>
        <end position="53"/>
    </location>
</feature>
<dbReference type="InterPro" id="IPR011531">
    <property type="entry name" value="HCO3_transpt-like_TM_dom"/>
</dbReference>
<dbReference type="PANTHER" id="PTHR11453:SF131">
    <property type="entry name" value="BORON TRANSPORTER 7-RELATED"/>
    <property type="match status" value="1"/>
</dbReference>
<proteinExistence type="inferred from homology"/>
<evidence type="ECO:0000256" key="3">
    <source>
        <dbReference type="ARBA" id="ARBA00022692"/>
    </source>
</evidence>
<dbReference type="Pfam" id="PF00955">
    <property type="entry name" value="HCO3_cotransp"/>
    <property type="match status" value="3"/>
</dbReference>
<feature type="domain" description="Bicarbonate transporter-like transmembrane" evidence="7">
    <location>
        <begin position="200"/>
        <end position="372"/>
    </location>
</feature>
<feature type="transmembrane region" description="Helical" evidence="6">
    <location>
        <begin position="193"/>
        <end position="211"/>
    </location>
</feature>
<reference evidence="8" key="1">
    <citation type="journal article" date="2017" name="Nature">
        <title>The genome of Chenopodium quinoa.</title>
        <authorList>
            <person name="Jarvis D.E."/>
            <person name="Ho Y.S."/>
            <person name="Lightfoot D.J."/>
            <person name="Schmoeckel S.M."/>
            <person name="Li B."/>
            <person name="Borm T.J.A."/>
            <person name="Ohyanagi H."/>
            <person name="Mineta K."/>
            <person name="Michell C.T."/>
            <person name="Saber N."/>
            <person name="Kharbatia N.M."/>
            <person name="Rupper R.R."/>
            <person name="Sharp A.R."/>
            <person name="Dally N."/>
            <person name="Boughton B.A."/>
            <person name="Woo Y.H."/>
            <person name="Gao G."/>
            <person name="Schijlen E.G.W.M."/>
            <person name="Guo X."/>
            <person name="Momin A.A."/>
            <person name="Negrao S."/>
            <person name="Al-Babili S."/>
            <person name="Gehring C."/>
            <person name="Roessner U."/>
            <person name="Jung C."/>
            <person name="Murphy K."/>
            <person name="Arold S.T."/>
            <person name="Gojobori T."/>
            <person name="van der Linden C.G."/>
            <person name="van Loo E.N."/>
            <person name="Jellen E.N."/>
            <person name="Maughan P.J."/>
            <person name="Tester M."/>
        </authorList>
    </citation>
    <scope>NUCLEOTIDE SEQUENCE [LARGE SCALE GENOMIC DNA]</scope>
    <source>
        <strain evidence="8">cv. PI 614886</strain>
    </source>
</reference>
<feature type="transmembrane region" description="Helical" evidence="6">
    <location>
        <begin position="289"/>
        <end position="308"/>
    </location>
</feature>
<dbReference type="InterPro" id="IPR003020">
    <property type="entry name" value="HCO3_transpt_euk"/>
</dbReference>
<feature type="transmembrane region" description="Helical" evidence="6">
    <location>
        <begin position="119"/>
        <end position="140"/>
    </location>
</feature>
<dbReference type="GO" id="GO:0005886">
    <property type="term" value="C:plasma membrane"/>
    <property type="evidence" value="ECO:0007669"/>
    <property type="project" value="TreeGrafter"/>
</dbReference>
<feature type="domain" description="Bicarbonate transporter-like transmembrane" evidence="7">
    <location>
        <begin position="7"/>
        <end position="179"/>
    </location>
</feature>
<sequence length="692" mass="78525">MDSPTIPFEGIARDFKGRLPFYRHDWLGETSIKILAPTTCIFFASALPVIAFGEQLSRDTDGSLSTVETLISTSICGIIFSIFGGQPLLILGVAEPTIIMYTYLYNISKKNDKVGKELFLAWAAWVCIWTSLFLFLLAIFNACNLISRFTRLAGELFGMLISVLFMQQAVEGLLDEFRAPHGREHKERGDDFLMIYVNGLLALVFSFGVLFTSLKSIKARSWQYGTGWFRSFIADYGVPFMIVVWTALSYAVPSRLSSDIPRRLDIPSPWDSASQSHWTVFKDMPKVPIVYILAASIPAVMIAGLYFFDHSVASQMAQQQEFNLKKPSAFHYDLFLLGFTTLICGLLGLPPCNGVLPQAPMHTKSLAVLRRQLIRKKMIAKAKECIQQDASNTELYQNLKDAFLETEPVPNVMSFLFSQEAAVSRELRGLKEAIMNHNGYVKKIDPAKQIDAHLPIRVSEQRWSNLLQSLLVGLAVGAIPIIKKIPTSVLWGYFAFMSLDSLPGNQFWERLPLLFVTPSRRYKVFEGNHASFVESVPFKYIMTFTVFQLVYFLFCFGVTWIPIVGILFPLPFIFLIPIREYLLPKLFPSEYLQELDAAEYEEVIAVPHMSMNARDKRSISINDCLAEYQEMVLSPMPSIPATEPEPIDVIDDGDRTLYDGEVFDAMTTRRGELKHRSMSFRRFRGNSFTRYE</sequence>
<dbReference type="GO" id="GO:0006820">
    <property type="term" value="P:monoatomic anion transport"/>
    <property type="evidence" value="ECO:0007669"/>
    <property type="project" value="InterPro"/>
</dbReference>
<keyword evidence="3 6" id="KW-0812">Transmembrane</keyword>
<accession>A0A803N7T5</accession>
<dbReference type="Gramene" id="AUR62041839-RA">
    <property type="protein sequence ID" value="AUR62041839-RA:cds"/>
    <property type="gene ID" value="AUR62041839"/>
</dbReference>
<dbReference type="PANTHER" id="PTHR11453">
    <property type="entry name" value="ANION EXCHANGE PROTEIN"/>
    <property type="match status" value="1"/>
</dbReference>
<comment type="similarity">
    <text evidence="2">Belongs to the anion exchanger (TC 2.A.31.3) family.</text>
</comment>
<feature type="transmembrane region" description="Helical" evidence="6">
    <location>
        <begin position="232"/>
        <end position="252"/>
    </location>
</feature>
<keyword evidence="5 6" id="KW-0472">Membrane</keyword>
<organism evidence="8 9">
    <name type="scientific">Chenopodium quinoa</name>
    <name type="common">Quinoa</name>
    <dbReference type="NCBI Taxonomy" id="63459"/>
    <lineage>
        <taxon>Eukaryota</taxon>
        <taxon>Viridiplantae</taxon>
        <taxon>Streptophyta</taxon>
        <taxon>Embryophyta</taxon>
        <taxon>Tracheophyta</taxon>
        <taxon>Spermatophyta</taxon>
        <taxon>Magnoliopsida</taxon>
        <taxon>eudicotyledons</taxon>
        <taxon>Gunneridae</taxon>
        <taxon>Pentapetalae</taxon>
        <taxon>Caryophyllales</taxon>
        <taxon>Chenopodiaceae</taxon>
        <taxon>Chenopodioideae</taxon>
        <taxon>Atripliceae</taxon>
        <taxon>Chenopodium</taxon>
    </lineage>
</organism>
<dbReference type="Proteomes" id="UP000596660">
    <property type="component" value="Unplaced"/>
</dbReference>
<keyword evidence="4 6" id="KW-1133">Transmembrane helix</keyword>
<dbReference type="GO" id="GO:0005452">
    <property type="term" value="F:solute:inorganic anion antiporter activity"/>
    <property type="evidence" value="ECO:0007669"/>
    <property type="project" value="InterPro"/>
</dbReference>
<name>A0A803N7T5_CHEQI</name>